<keyword evidence="6 9" id="KW-1133">Transmembrane helix</keyword>
<evidence type="ECO:0000313" key="11">
    <source>
        <dbReference type="EMBL" id="TMV13165.1"/>
    </source>
</evidence>
<sequence length="179" mass="21245">MKRLFMWLNRADQVVLICLLSTLVCVLFLQVTSRFIFKLPIEWSEEMARFLFIWFCWFGCSYATINYHHIRITAHFRIMPVPLALLLLRVGDVLWILFNLVVIWGGVLYLMSIREYPYRAMITDIDMFWIFLPIPVIFTIFTLRVAKNLFDRDYFDRSMSEVELEAAEEIAIAQTGAKQ</sequence>
<gene>
    <name evidence="11" type="ORF">FGK64_10390</name>
</gene>
<feature type="domain" description="Tripartite ATP-independent periplasmic transporters DctQ component" evidence="10">
    <location>
        <begin position="23"/>
        <end position="151"/>
    </location>
</feature>
<evidence type="ECO:0000256" key="5">
    <source>
        <dbReference type="ARBA" id="ARBA00022692"/>
    </source>
</evidence>
<feature type="transmembrane region" description="Helical" evidence="9">
    <location>
        <begin position="81"/>
        <end position="107"/>
    </location>
</feature>
<comment type="caution">
    <text evidence="11">The sequence shown here is derived from an EMBL/GenBank/DDBJ whole genome shotgun (WGS) entry which is preliminary data.</text>
</comment>
<keyword evidence="2 9" id="KW-0813">Transport</keyword>
<comment type="similarity">
    <text evidence="8 9">Belongs to the TRAP transporter small permease family.</text>
</comment>
<protein>
    <recommendedName>
        <fullName evidence="9">TRAP transporter small permease protein</fullName>
    </recommendedName>
</protein>
<keyword evidence="5 9" id="KW-0812">Transmembrane</keyword>
<feature type="transmembrane region" description="Helical" evidence="9">
    <location>
        <begin position="50"/>
        <end position="69"/>
    </location>
</feature>
<dbReference type="EMBL" id="VCPC01000002">
    <property type="protein sequence ID" value="TMV13165.1"/>
    <property type="molecule type" value="Genomic_DNA"/>
</dbReference>
<comment type="subcellular location">
    <subcellularLocation>
        <location evidence="1 9">Cell inner membrane</location>
        <topology evidence="1 9">Multi-pass membrane protein</topology>
    </subcellularLocation>
</comment>
<reference evidence="11 12" key="1">
    <citation type="submission" date="2019-05" db="EMBL/GenBank/DDBJ databases">
        <title>Marivita sp. nov. isolated from sea sediment.</title>
        <authorList>
            <person name="Kim W."/>
        </authorList>
    </citation>
    <scope>NUCLEOTIDE SEQUENCE [LARGE SCALE GENOMIC DNA]</scope>
    <source>
        <strain evidence="11 12">CAU 1492</strain>
    </source>
</reference>
<evidence type="ECO:0000256" key="3">
    <source>
        <dbReference type="ARBA" id="ARBA00022475"/>
    </source>
</evidence>
<evidence type="ECO:0000256" key="4">
    <source>
        <dbReference type="ARBA" id="ARBA00022519"/>
    </source>
</evidence>
<keyword evidence="12" id="KW-1185">Reference proteome</keyword>
<evidence type="ECO:0000259" key="10">
    <source>
        <dbReference type="Pfam" id="PF04290"/>
    </source>
</evidence>
<comment type="caution">
    <text evidence="9">Lacks conserved residue(s) required for the propagation of feature annotation.</text>
</comment>
<evidence type="ECO:0000256" key="8">
    <source>
        <dbReference type="ARBA" id="ARBA00038436"/>
    </source>
</evidence>
<accession>A0ABY2XAU7</accession>
<proteinExistence type="inferred from homology"/>
<name>A0ABY2XAU7_9RHOB</name>
<dbReference type="Pfam" id="PF04290">
    <property type="entry name" value="DctQ"/>
    <property type="match status" value="1"/>
</dbReference>
<keyword evidence="4 9" id="KW-0997">Cell inner membrane</keyword>
<evidence type="ECO:0000256" key="2">
    <source>
        <dbReference type="ARBA" id="ARBA00022448"/>
    </source>
</evidence>
<evidence type="ECO:0000256" key="7">
    <source>
        <dbReference type="ARBA" id="ARBA00023136"/>
    </source>
</evidence>
<evidence type="ECO:0000256" key="9">
    <source>
        <dbReference type="RuleBase" id="RU369079"/>
    </source>
</evidence>
<comment type="subunit">
    <text evidence="9">The complex comprises the extracytoplasmic solute receptor protein and the two transmembrane proteins.</text>
</comment>
<keyword evidence="7 9" id="KW-0472">Membrane</keyword>
<comment type="function">
    <text evidence="9">Part of the tripartite ATP-independent periplasmic (TRAP) transport system.</text>
</comment>
<dbReference type="PANTHER" id="PTHR35011:SF2">
    <property type="entry name" value="2,3-DIKETO-L-GULONATE TRAP TRANSPORTER SMALL PERMEASE PROTEIN YIAM"/>
    <property type="match status" value="1"/>
</dbReference>
<dbReference type="InterPro" id="IPR007387">
    <property type="entry name" value="TRAP_DctQ"/>
</dbReference>
<dbReference type="InterPro" id="IPR055348">
    <property type="entry name" value="DctQ"/>
</dbReference>
<evidence type="ECO:0000313" key="12">
    <source>
        <dbReference type="Proteomes" id="UP001191082"/>
    </source>
</evidence>
<dbReference type="PANTHER" id="PTHR35011">
    <property type="entry name" value="2,3-DIKETO-L-GULONATE TRAP TRANSPORTER SMALL PERMEASE PROTEIN YIAM"/>
    <property type="match status" value="1"/>
</dbReference>
<organism evidence="11 12">
    <name type="scientific">Arenibacterium halophilum</name>
    <dbReference type="NCBI Taxonomy" id="2583821"/>
    <lineage>
        <taxon>Bacteria</taxon>
        <taxon>Pseudomonadati</taxon>
        <taxon>Pseudomonadota</taxon>
        <taxon>Alphaproteobacteria</taxon>
        <taxon>Rhodobacterales</taxon>
        <taxon>Paracoccaceae</taxon>
        <taxon>Arenibacterium</taxon>
    </lineage>
</organism>
<feature type="transmembrane region" description="Helical" evidence="9">
    <location>
        <begin position="127"/>
        <end position="146"/>
    </location>
</feature>
<dbReference type="RefSeq" id="WP_138863721.1">
    <property type="nucleotide sequence ID" value="NZ_VCPC01000002.1"/>
</dbReference>
<keyword evidence="3" id="KW-1003">Cell membrane</keyword>
<evidence type="ECO:0000256" key="6">
    <source>
        <dbReference type="ARBA" id="ARBA00022989"/>
    </source>
</evidence>
<dbReference type="Proteomes" id="UP001191082">
    <property type="component" value="Unassembled WGS sequence"/>
</dbReference>
<evidence type="ECO:0000256" key="1">
    <source>
        <dbReference type="ARBA" id="ARBA00004429"/>
    </source>
</evidence>